<feature type="compositionally biased region" description="Basic residues" evidence="1">
    <location>
        <begin position="285"/>
        <end position="296"/>
    </location>
</feature>
<feature type="compositionally biased region" description="Low complexity" evidence="1">
    <location>
        <begin position="23"/>
        <end position="38"/>
    </location>
</feature>
<comment type="caution">
    <text evidence="2">The sequence shown here is derived from an EMBL/GenBank/DDBJ whole genome shotgun (WGS) entry which is preliminary data.</text>
</comment>
<proteinExistence type="predicted"/>
<dbReference type="EMBL" id="JBAHYK010000281">
    <property type="protein sequence ID" value="KAL0575701.1"/>
    <property type="molecule type" value="Genomic_DNA"/>
</dbReference>
<protein>
    <recommendedName>
        <fullName evidence="4">GTP binding protein 2</fullName>
    </recommendedName>
</protein>
<evidence type="ECO:0000256" key="1">
    <source>
        <dbReference type="SAM" id="MobiDB-lite"/>
    </source>
</evidence>
<organism evidence="2 3">
    <name type="scientific">Marasmius crinis-equi</name>
    <dbReference type="NCBI Taxonomy" id="585013"/>
    <lineage>
        <taxon>Eukaryota</taxon>
        <taxon>Fungi</taxon>
        <taxon>Dikarya</taxon>
        <taxon>Basidiomycota</taxon>
        <taxon>Agaricomycotina</taxon>
        <taxon>Agaricomycetes</taxon>
        <taxon>Agaricomycetidae</taxon>
        <taxon>Agaricales</taxon>
        <taxon>Marasmiineae</taxon>
        <taxon>Marasmiaceae</taxon>
        <taxon>Marasmius</taxon>
    </lineage>
</organism>
<evidence type="ECO:0000313" key="3">
    <source>
        <dbReference type="Proteomes" id="UP001465976"/>
    </source>
</evidence>
<dbReference type="Proteomes" id="UP001465976">
    <property type="component" value="Unassembled WGS sequence"/>
</dbReference>
<feature type="region of interest" description="Disordered" evidence="1">
    <location>
        <begin position="1"/>
        <end position="39"/>
    </location>
</feature>
<dbReference type="InterPro" id="IPR050055">
    <property type="entry name" value="EF-Tu_GTPase"/>
</dbReference>
<accession>A0ABR3FJZ1</accession>
<evidence type="ECO:0000313" key="2">
    <source>
        <dbReference type="EMBL" id="KAL0575701.1"/>
    </source>
</evidence>
<gene>
    <name evidence="2" type="ORF">V5O48_006261</name>
</gene>
<dbReference type="PANTHER" id="PTHR43721:SF9">
    <property type="entry name" value="GTP-BINDING PROTEIN 1"/>
    <property type="match status" value="1"/>
</dbReference>
<feature type="region of interest" description="Disordered" evidence="1">
    <location>
        <begin position="173"/>
        <end position="193"/>
    </location>
</feature>
<feature type="region of interest" description="Disordered" evidence="1">
    <location>
        <begin position="241"/>
        <end position="300"/>
    </location>
</feature>
<reference evidence="2 3" key="1">
    <citation type="submission" date="2024-02" db="EMBL/GenBank/DDBJ databases">
        <title>A draft genome for the cacao thread blight pathogen Marasmius crinis-equi.</title>
        <authorList>
            <person name="Cohen S.P."/>
            <person name="Baruah I.K."/>
            <person name="Amoako-Attah I."/>
            <person name="Bukari Y."/>
            <person name="Meinhardt L.W."/>
            <person name="Bailey B.A."/>
        </authorList>
    </citation>
    <scope>NUCLEOTIDE SEQUENCE [LARGE SCALE GENOMIC DNA]</scope>
    <source>
        <strain evidence="2 3">GH-76</strain>
    </source>
</reference>
<feature type="region of interest" description="Disordered" evidence="1">
    <location>
        <begin position="379"/>
        <end position="425"/>
    </location>
</feature>
<dbReference type="PANTHER" id="PTHR43721">
    <property type="entry name" value="ELONGATION FACTOR TU-RELATED"/>
    <property type="match status" value="1"/>
</dbReference>
<keyword evidence="3" id="KW-1185">Reference proteome</keyword>
<evidence type="ECO:0008006" key="4">
    <source>
        <dbReference type="Google" id="ProtNLM"/>
    </source>
</evidence>
<feature type="compositionally biased region" description="Basic and acidic residues" evidence="1">
    <location>
        <begin position="269"/>
        <end position="284"/>
    </location>
</feature>
<feature type="compositionally biased region" description="Basic residues" evidence="1">
    <location>
        <begin position="255"/>
        <end position="267"/>
    </location>
</feature>
<feature type="compositionally biased region" description="Low complexity" evidence="1">
    <location>
        <begin position="408"/>
        <end position="418"/>
    </location>
</feature>
<sequence>MFGEDESESPRVPSPWDSLISTPASASPRARPVVSSSPLAAPTIPKLVPEADDGNVEYKLQLLNPSPARFARLVTQLKWRLLEGGGQAYYELGVADSGALVGLEREDLERSLETLEMMAGEIGASVIVVKEIEVPAVMAEYAAAQEDYRHGRRRGELNGGSDDGTTTAAETENELSATDVDGDPDDTFFDTKPNSYETELLSVFTMDPEPDSADNTDDSVPQFSIDLEISSVFKPRPVRTRFTQSHLASPADGKRAHRSQKTKKVKHPGSADDGKAQVSDDQKGHGKSQSRRVARDKRREEKRKALLAVASKSIAAIASNEQQSKQEAESDALVSGLESLHVGHEEEPAPVLANQAIATDESIPSISLTVDTADDGPVDGEDDDVFASPTPSAPYKTFQSSVEPPTPLTEGTEGLLLGSDKDGGGKGVHLIVEALVVRKMSLEEAFLDFGGFSLT</sequence>
<name>A0ABR3FJZ1_9AGAR</name>